<evidence type="ECO:0008006" key="3">
    <source>
        <dbReference type="Google" id="ProtNLM"/>
    </source>
</evidence>
<sequence>MYMMYSIEHKEMGGRLAPERSDHERRCQYVSAHLPGLAASAANNPRSATRKPTQGEVLEIQADLDAIEAPPALPKEIHTFWGAFSWANNPWIPDSNAQHLASRKYDGIEDMPIEDLHIQRTGRTTYSVRVPPVPGGAAGHTVAKLERWAFASSPRVNVGDCLGKSPPLALRRPPQLRQEYFWQVVDMTSVMGWSADGEASIELEQQDNGVHWEVVDHHNARKDAKKLQRRPGEIIFEANPQIHGYPWAVKGSKANSKVIRELKQQPRLELRSNATPHLSKISDKLEAWTNKDMRVKGQQSQTPRNLWAHQNTITDFQIWVAYRLAVKQLNLYYPGREQQSACPQDPGCSETESSSSHIVWGCRRAQQFWRKWLEHWFGQEFTGAQVDSFRDHFAAREAPQVSDRLRERLSQYSGSSMQNLKARCEEFGGQCAAWQLRNQVVHEQKIWPAAKQLEYMWGSCFRHLREVARRESLRSQTRMEGLRLKLCLDCLDNISIERASPGFPKEPAPARWLKDTEPRFAKRLRLYKEVIN</sequence>
<proteinExistence type="predicted"/>
<evidence type="ECO:0000313" key="1">
    <source>
        <dbReference type="EMBL" id="KAL3665867.1"/>
    </source>
</evidence>
<dbReference type="AlphaFoldDB" id="A0ABD3FFZ0"/>
<gene>
    <name evidence="1" type="ORF">V7S43_009291</name>
</gene>
<dbReference type="Proteomes" id="UP001632037">
    <property type="component" value="Unassembled WGS sequence"/>
</dbReference>
<comment type="caution">
    <text evidence="1">The sequence shown here is derived from an EMBL/GenBank/DDBJ whole genome shotgun (WGS) entry which is preliminary data.</text>
</comment>
<dbReference type="EMBL" id="JBIMZQ010000019">
    <property type="protein sequence ID" value="KAL3665867.1"/>
    <property type="molecule type" value="Genomic_DNA"/>
</dbReference>
<reference evidence="1 2" key="1">
    <citation type="submission" date="2024-09" db="EMBL/GenBank/DDBJ databases">
        <title>Genome sequencing and assembly of Phytophthora oleae, isolate VK10A, causative agent of rot of olive drupes.</title>
        <authorList>
            <person name="Conti Taguali S."/>
            <person name="Riolo M."/>
            <person name="La Spada F."/>
            <person name="Cacciola S.O."/>
            <person name="Dionisio G."/>
        </authorList>
    </citation>
    <scope>NUCLEOTIDE SEQUENCE [LARGE SCALE GENOMIC DNA]</scope>
    <source>
        <strain evidence="1 2">VK10A</strain>
    </source>
</reference>
<protein>
    <recommendedName>
        <fullName evidence="3">Reverse transcriptase zinc-binding domain-containing protein</fullName>
    </recommendedName>
</protein>
<organism evidence="1 2">
    <name type="scientific">Phytophthora oleae</name>
    <dbReference type="NCBI Taxonomy" id="2107226"/>
    <lineage>
        <taxon>Eukaryota</taxon>
        <taxon>Sar</taxon>
        <taxon>Stramenopiles</taxon>
        <taxon>Oomycota</taxon>
        <taxon>Peronosporomycetes</taxon>
        <taxon>Peronosporales</taxon>
        <taxon>Peronosporaceae</taxon>
        <taxon>Phytophthora</taxon>
    </lineage>
</organism>
<keyword evidence="2" id="KW-1185">Reference proteome</keyword>
<evidence type="ECO:0000313" key="2">
    <source>
        <dbReference type="Proteomes" id="UP001632037"/>
    </source>
</evidence>
<accession>A0ABD3FFZ0</accession>
<name>A0ABD3FFZ0_9STRA</name>